<proteinExistence type="predicted"/>
<protein>
    <submittedName>
        <fullName evidence="2">Uncharacterized protein</fullName>
    </submittedName>
</protein>
<evidence type="ECO:0000313" key="2">
    <source>
        <dbReference type="EMBL" id="CAG2000279.1"/>
    </source>
</evidence>
<name>A0A9N8RL61_GIBZA</name>
<comment type="caution">
    <text evidence="2">The sequence shown here is derived from an EMBL/GenBank/DDBJ whole genome shotgun (WGS) entry which is preliminary data.</text>
</comment>
<accession>A0A9N8RL61</accession>
<sequence>MNCRVSSIYSVFFYILLVVSPSFLLNFTSYTSIVSTQPHSRYKIGPKVTPVEIDQPGKCRTPTRACNNNQGMHDSPQTKVSLEIPMLVMLPAALSSGSRPRAKH</sequence>
<dbReference type="Proteomes" id="UP000746612">
    <property type="component" value="Unassembled WGS sequence"/>
</dbReference>
<evidence type="ECO:0000256" key="1">
    <source>
        <dbReference type="SAM" id="Phobius"/>
    </source>
</evidence>
<reference evidence="2" key="1">
    <citation type="submission" date="2021-03" db="EMBL/GenBank/DDBJ databases">
        <authorList>
            <person name="Alouane T."/>
            <person name="Langin T."/>
            <person name="Bonhomme L."/>
        </authorList>
    </citation>
    <scope>NUCLEOTIDE SEQUENCE</scope>
    <source>
        <strain evidence="2">MDC_Fg202</strain>
    </source>
</reference>
<feature type="transmembrane region" description="Helical" evidence="1">
    <location>
        <begin position="12"/>
        <end position="33"/>
    </location>
</feature>
<keyword evidence="1" id="KW-0812">Transmembrane</keyword>
<organism evidence="2 3">
    <name type="scientific">Gibberella zeae</name>
    <name type="common">Wheat head blight fungus</name>
    <name type="synonym">Fusarium graminearum</name>
    <dbReference type="NCBI Taxonomy" id="5518"/>
    <lineage>
        <taxon>Eukaryota</taxon>
        <taxon>Fungi</taxon>
        <taxon>Dikarya</taxon>
        <taxon>Ascomycota</taxon>
        <taxon>Pezizomycotina</taxon>
        <taxon>Sordariomycetes</taxon>
        <taxon>Hypocreomycetidae</taxon>
        <taxon>Hypocreales</taxon>
        <taxon>Nectriaceae</taxon>
        <taxon>Fusarium</taxon>
    </lineage>
</organism>
<keyword evidence="1" id="KW-1133">Transmembrane helix</keyword>
<keyword evidence="1" id="KW-0472">Membrane</keyword>
<dbReference type="EMBL" id="CAJPIJ010000164">
    <property type="protein sequence ID" value="CAG2000279.1"/>
    <property type="molecule type" value="Genomic_DNA"/>
</dbReference>
<gene>
    <name evidence="2" type="ORF">MDCFG202_LOCUS457166</name>
</gene>
<evidence type="ECO:0000313" key="3">
    <source>
        <dbReference type="Proteomes" id="UP000746612"/>
    </source>
</evidence>
<dbReference type="AlphaFoldDB" id="A0A9N8RL61"/>